<dbReference type="GO" id="GO:0004519">
    <property type="term" value="F:endonuclease activity"/>
    <property type="evidence" value="ECO:0007669"/>
    <property type="project" value="InterPro"/>
</dbReference>
<evidence type="ECO:0000313" key="2">
    <source>
        <dbReference type="EMBL" id="ABU49447.1"/>
    </source>
</evidence>
<dbReference type="PANTHER" id="PTHR36181">
    <property type="entry name" value="INTRON-ENCODED ENDONUCLEASE AI3-RELATED"/>
    <property type="match status" value="1"/>
</dbReference>
<dbReference type="InterPro" id="IPR027434">
    <property type="entry name" value="Homing_endonucl"/>
</dbReference>
<organism evidence="2">
    <name type="scientific">Phaeosphaeria nodorum (strain SN15 / ATCC MYA-4574 / FGSC 10173)</name>
    <name type="common">Glume blotch fungus</name>
    <name type="synonym">Parastagonospora nodorum</name>
    <dbReference type="NCBI Taxonomy" id="321614"/>
    <lineage>
        <taxon>Eukaryota</taxon>
        <taxon>Fungi</taxon>
        <taxon>Dikarya</taxon>
        <taxon>Ascomycota</taxon>
        <taxon>Pezizomycotina</taxon>
        <taxon>Dothideomycetes</taxon>
        <taxon>Pleosporomycetidae</taxon>
        <taxon>Pleosporales</taxon>
        <taxon>Pleosporineae</taxon>
        <taxon>Phaeosphaeriaceae</taxon>
        <taxon>Parastagonospora</taxon>
    </lineage>
</organism>
<dbReference type="GO" id="GO:0005739">
    <property type="term" value="C:mitochondrion"/>
    <property type="evidence" value="ECO:0007669"/>
    <property type="project" value="UniProtKB-ARBA"/>
</dbReference>
<dbReference type="EMBL" id="EU053989">
    <property type="protein sequence ID" value="ABU49447.1"/>
    <property type="molecule type" value="Genomic_DNA"/>
</dbReference>
<accession>A7UG13</accession>
<name>A7UG13_PHANO</name>
<dbReference type="InterPro" id="IPR004860">
    <property type="entry name" value="LAGLIDADG_dom"/>
</dbReference>
<geneLocation type="mitochondrion" evidence="2"/>
<dbReference type="Pfam" id="PF00961">
    <property type="entry name" value="LAGLIDADG_1"/>
    <property type="match status" value="2"/>
</dbReference>
<dbReference type="Gene3D" id="3.10.28.10">
    <property type="entry name" value="Homing endonucleases"/>
    <property type="match status" value="2"/>
</dbReference>
<sequence length="297" mass="33979">MLKVILWLQFKNSRYKTGWNVQARVQIKMHEKDRVLIQSIQNFFGGIGYVSKLNNTSSVEFRVSTLKDLVDVILPHFDNYPLITKKHSDYLLFKEIVLLMLNKEHNTLEGIQKIVNIRASIKTGLSDDLKEAFPMTIPATLNLESFIKNKNLHPEWVAGFSTGESNFFIAVQKSKTNSGLYTSLRFSIAQHSRDLLLLESFVVFFGGGSVMNYKKRSVSEFIVTKIDHIVEHVIPFFDKHPILGSKHLNFLDFKSASYIIKNKEHLNKDGLGLKQVLQLKGRITSLYSNKAMNNNSV</sequence>
<dbReference type="GeneID" id="5536557"/>
<dbReference type="RefSeq" id="YP_001427403.1">
    <property type="nucleotide sequence ID" value="NC_009746.1"/>
</dbReference>
<dbReference type="AlphaFoldDB" id="A7UG13"/>
<dbReference type="PANTHER" id="PTHR36181:SF3">
    <property type="entry name" value="INTRON-ENCODED DNA ENDONUCLEASE AI5 BETA"/>
    <property type="match status" value="1"/>
</dbReference>
<protein>
    <submittedName>
        <fullName evidence="2">Orf3 protein</fullName>
    </submittedName>
</protein>
<dbReference type="SUPFAM" id="SSF55608">
    <property type="entry name" value="Homing endonucleases"/>
    <property type="match status" value="2"/>
</dbReference>
<keyword evidence="2" id="KW-0496">Mitochondrion</keyword>
<dbReference type="eggNOG" id="ENOG502SFWP">
    <property type="taxonomic scope" value="Eukaryota"/>
</dbReference>
<dbReference type="KEGG" id="pno:SNOGp10"/>
<evidence type="ECO:0000259" key="1">
    <source>
        <dbReference type="Pfam" id="PF00961"/>
    </source>
</evidence>
<dbReference type="STRING" id="321614.A7UG13"/>
<dbReference type="FunCoup" id="A7UG13">
    <property type="interactions" value="4"/>
</dbReference>
<dbReference type="InParanoid" id="A7UG13"/>
<dbReference type="HOGENOM" id="CLU_057749_0_0_1"/>
<feature type="domain" description="Homing endonuclease LAGLIDADG" evidence="1">
    <location>
        <begin position="158"/>
        <end position="256"/>
    </location>
</feature>
<reference evidence="2" key="2">
    <citation type="submission" date="2008-01" db="EMBL/GenBank/DDBJ databases">
        <title>WGS sequencing and annotation of the Phaeosphaeria nodorum SN15 genome.</title>
        <authorList>
            <consortium name="The Broad Institute Genome Sequencing Platform"/>
            <person name="Birren B."/>
            <person name="Lander E."/>
            <person name="Galagan J."/>
            <person name="Devon K."/>
            <person name="Nusbaum C."/>
            <person name="Jaffe D."/>
            <person name="Butler J."/>
            <person name="Alvarez P."/>
            <person name="Gnerre S."/>
            <person name="Grabherr M."/>
            <person name="Kleber M."/>
            <person name="Mauceli E."/>
            <person name="Brockman W."/>
            <person name="Rounsley S."/>
            <person name="Young S."/>
            <person name="LaButti K."/>
            <person name="Pushparaj V."/>
            <person name="DeCaprio D."/>
            <person name="Crawford M."/>
            <person name="Koehrsen M."/>
            <person name="Engels R."/>
            <person name="Montgomery P."/>
            <person name="Pearson M."/>
            <person name="Howarth C."/>
            <person name="Kodira C."/>
            <person name="Zeng Q."/>
            <person name="Yandava C."/>
            <person name="Alvarado L."/>
            <person name="Oleary S."/>
            <person name="Oliver R.O."/>
            <person name="Solomon P."/>
        </authorList>
    </citation>
    <scope>NUCLEOTIDE SEQUENCE</scope>
    <source>
        <strain evidence="2">SN15</strain>
    </source>
</reference>
<proteinExistence type="predicted"/>
<dbReference type="FunFam" id="3.10.28.10:FF:000035">
    <property type="entry name" value="Laglidadg endonuclease"/>
    <property type="match status" value="1"/>
</dbReference>
<dbReference type="InterPro" id="IPR051289">
    <property type="entry name" value="LAGLIDADG_Endonuclease"/>
</dbReference>
<feature type="domain" description="Homing endonuclease LAGLIDADG" evidence="1">
    <location>
        <begin position="9"/>
        <end position="97"/>
    </location>
</feature>
<reference evidence="2" key="1">
    <citation type="journal article" date="2007" name="Plant Cell">
        <title>Dothideomycete-plant interactions illuminated by genome sequencing and EST analysis of the wheat pathogen Stagonospora nodorum.</title>
        <authorList>
            <person name="Hane J.K."/>
            <person name="Lowe R.G."/>
            <person name="Solomon P.S."/>
            <person name="Tan K.C."/>
            <person name="Schoch C.L."/>
            <person name="Spatafora J.W."/>
            <person name="Crous P.W."/>
            <person name="Kodira C."/>
            <person name="Birren B.W."/>
            <person name="Galagan J.E."/>
            <person name="Torriani S.F."/>
            <person name="McDonald B.A."/>
            <person name="Oliver R.P."/>
        </authorList>
    </citation>
    <scope>NUCLEOTIDE SEQUENCE [LARGE SCALE GENOMIC DNA]</scope>
    <source>
        <strain evidence="2">SN15</strain>
        <strain>SN15 / ATCC MYA-4574 / FGSC 10173</strain>
    </source>
</reference>